<dbReference type="PANTHER" id="PTHR23502:SF186">
    <property type="entry name" value="MAJOR FACILITATOR SUPERFAMILY (MFS) PROFILE DOMAIN-CONTAINING PROTEIN"/>
    <property type="match status" value="1"/>
</dbReference>
<organism evidence="11 12">
    <name type="scientific">Pseudozyma antarctica (strain T-34)</name>
    <name type="common">Yeast</name>
    <name type="synonym">Candida antarctica</name>
    <dbReference type="NCBI Taxonomy" id="1151754"/>
    <lineage>
        <taxon>Eukaryota</taxon>
        <taxon>Fungi</taxon>
        <taxon>Dikarya</taxon>
        <taxon>Basidiomycota</taxon>
        <taxon>Ustilaginomycotina</taxon>
        <taxon>Ustilaginomycetes</taxon>
        <taxon>Ustilaginales</taxon>
        <taxon>Ustilaginaceae</taxon>
        <taxon>Moesziomyces</taxon>
    </lineage>
</organism>
<feature type="transmembrane region" description="Helical" evidence="9">
    <location>
        <begin position="202"/>
        <end position="226"/>
    </location>
</feature>
<feature type="compositionally biased region" description="Low complexity" evidence="8">
    <location>
        <begin position="33"/>
        <end position="49"/>
    </location>
</feature>
<evidence type="ECO:0000256" key="6">
    <source>
        <dbReference type="ARBA" id="ARBA00023136"/>
    </source>
</evidence>
<feature type="transmembrane region" description="Helical" evidence="9">
    <location>
        <begin position="423"/>
        <end position="442"/>
    </location>
</feature>
<keyword evidence="4 9" id="KW-0812">Transmembrane</keyword>
<feature type="region of interest" description="Disordered" evidence="8">
    <location>
        <begin position="62"/>
        <end position="82"/>
    </location>
</feature>
<evidence type="ECO:0000256" key="9">
    <source>
        <dbReference type="SAM" id="Phobius"/>
    </source>
</evidence>
<comment type="similarity">
    <text evidence="7">Belongs to the major facilitator superfamily. DHA1 family. Polyamines/proton antiporter (TC 2.A.1.2.16) subfamily.</text>
</comment>
<keyword evidence="3" id="KW-1003">Cell membrane</keyword>
<dbReference type="GO" id="GO:0005886">
    <property type="term" value="C:plasma membrane"/>
    <property type="evidence" value="ECO:0007669"/>
    <property type="project" value="UniProtKB-SubCell"/>
</dbReference>
<dbReference type="Gene3D" id="1.20.1250.20">
    <property type="entry name" value="MFS general substrate transporter like domains"/>
    <property type="match status" value="1"/>
</dbReference>
<dbReference type="GO" id="GO:0022857">
    <property type="term" value="F:transmembrane transporter activity"/>
    <property type="evidence" value="ECO:0007669"/>
    <property type="project" value="InterPro"/>
</dbReference>
<dbReference type="Proteomes" id="UP000011976">
    <property type="component" value="Unassembled WGS sequence"/>
</dbReference>
<dbReference type="PROSITE" id="PS50850">
    <property type="entry name" value="MFS"/>
    <property type="match status" value="1"/>
</dbReference>
<protein>
    <submittedName>
        <fullName evidence="11">Synaptic vesicle transporter SVOP and related transporters</fullName>
    </submittedName>
</protein>
<dbReference type="CDD" id="cd17323">
    <property type="entry name" value="MFS_Tpo1_MDR_like"/>
    <property type="match status" value="1"/>
</dbReference>
<feature type="region of interest" description="Disordered" evidence="8">
    <location>
        <begin position="33"/>
        <end position="52"/>
    </location>
</feature>
<accession>M9MGS5</accession>
<dbReference type="FunFam" id="1.20.1250.20:FF:000011">
    <property type="entry name" value="MFS multidrug transporter, putative"/>
    <property type="match status" value="1"/>
</dbReference>
<dbReference type="Pfam" id="PF07690">
    <property type="entry name" value="MFS_1"/>
    <property type="match status" value="1"/>
</dbReference>
<evidence type="ECO:0000256" key="3">
    <source>
        <dbReference type="ARBA" id="ARBA00022475"/>
    </source>
</evidence>
<dbReference type="OrthoDB" id="9986881at2759"/>
<feature type="transmembrane region" description="Helical" evidence="9">
    <location>
        <begin position="344"/>
        <end position="363"/>
    </location>
</feature>
<feature type="transmembrane region" description="Helical" evidence="9">
    <location>
        <begin position="112"/>
        <end position="131"/>
    </location>
</feature>
<feature type="transmembrane region" description="Helical" evidence="9">
    <location>
        <begin position="151"/>
        <end position="168"/>
    </location>
</feature>
<feature type="domain" description="Major facilitator superfamily (MFS) profile" evidence="10">
    <location>
        <begin position="113"/>
        <end position="550"/>
    </location>
</feature>
<reference evidence="12" key="1">
    <citation type="journal article" date="2013" name="Genome Announc.">
        <title>Genome sequence of the basidiomycetous yeast Pseudozyma antarctica T-34, a producer of the glycolipid biosurfactants mannosylerythritol lipids.</title>
        <authorList>
            <person name="Morita T."/>
            <person name="Koike H."/>
            <person name="Koyama Y."/>
            <person name="Hagiwara H."/>
            <person name="Ito E."/>
            <person name="Fukuoka T."/>
            <person name="Imura T."/>
            <person name="Machida M."/>
            <person name="Kitamoto D."/>
        </authorList>
    </citation>
    <scope>NUCLEOTIDE SEQUENCE [LARGE SCALE GENOMIC DNA]</scope>
    <source>
        <strain evidence="12">T-34</strain>
    </source>
</reference>
<evidence type="ECO:0000256" key="4">
    <source>
        <dbReference type="ARBA" id="ARBA00022692"/>
    </source>
</evidence>
<feature type="transmembrane region" description="Helical" evidence="9">
    <location>
        <begin position="448"/>
        <end position="469"/>
    </location>
</feature>
<gene>
    <name evidence="11" type="ORF">PANT_15c00092</name>
</gene>
<evidence type="ECO:0000256" key="5">
    <source>
        <dbReference type="ARBA" id="ARBA00022989"/>
    </source>
</evidence>
<evidence type="ECO:0000313" key="11">
    <source>
        <dbReference type="EMBL" id="GAC75467.1"/>
    </source>
</evidence>
<dbReference type="EMBL" id="DF196781">
    <property type="protein sequence ID" value="GAC75467.1"/>
    <property type="molecule type" value="Genomic_DNA"/>
</dbReference>
<dbReference type="STRING" id="1151754.M9MGS5"/>
<evidence type="ECO:0000256" key="8">
    <source>
        <dbReference type="SAM" id="MobiDB-lite"/>
    </source>
</evidence>
<feature type="transmembrane region" description="Helical" evidence="9">
    <location>
        <begin position="180"/>
        <end position="196"/>
    </location>
</feature>
<feature type="transmembrane region" description="Helical" evidence="9">
    <location>
        <begin position="383"/>
        <end position="402"/>
    </location>
</feature>
<dbReference type="AlphaFoldDB" id="M9MGS5"/>
<dbReference type="SUPFAM" id="SSF103473">
    <property type="entry name" value="MFS general substrate transporter"/>
    <property type="match status" value="1"/>
</dbReference>
<dbReference type="PANTHER" id="PTHR23502">
    <property type="entry name" value="MAJOR FACILITATOR SUPERFAMILY"/>
    <property type="match status" value="1"/>
</dbReference>
<keyword evidence="6 9" id="KW-0472">Membrane</keyword>
<dbReference type="InterPro" id="IPR020846">
    <property type="entry name" value="MFS_dom"/>
</dbReference>
<feature type="transmembrane region" description="Helical" evidence="9">
    <location>
        <begin position="238"/>
        <end position="259"/>
    </location>
</feature>
<comment type="subcellular location">
    <subcellularLocation>
        <location evidence="1">Cell membrane</location>
        <topology evidence="1">Multi-pass membrane protein</topology>
    </subcellularLocation>
</comment>
<keyword evidence="5 9" id="KW-1133">Transmembrane helix</keyword>
<feature type="transmembrane region" description="Helical" evidence="9">
    <location>
        <begin position="271"/>
        <end position="293"/>
    </location>
</feature>
<feature type="transmembrane region" description="Helical" evidence="9">
    <location>
        <begin position="516"/>
        <end position="538"/>
    </location>
</feature>
<evidence type="ECO:0000256" key="1">
    <source>
        <dbReference type="ARBA" id="ARBA00004651"/>
    </source>
</evidence>
<proteinExistence type="inferred from homology"/>
<dbReference type="InterPro" id="IPR036259">
    <property type="entry name" value="MFS_trans_sf"/>
</dbReference>
<evidence type="ECO:0000256" key="2">
    <source>
        <dbReference type="ARBA" id="ARBA00022448"/>
    </source>
</evidence>
<sequence length="550" mass="60017">MSIYSACRFAPCPFLTTSPPSYESDPTALGLVQDTSMSSSPSVQSATASLRSDHSLEARAEHANHMEKQAESPAAAATKQEEDVNHKAFLVDWDGTDDPENPLNWSTARKHGITLTLSFAVVVVTFASSVYSSASSAVAKQFGVPGEVGKLGITLFLCGYAIGPLAWGPLSERQGRKPPMLISYLGFVLFSLATATAKDLQTVLICRFFGGVFGCGPLSIAGGAMADYSSLEQRGIAIAIYSFATFAGPTFGPILGSFIVESHLSWRWTEYLTAIVGFAFLLVLLVALPETYAKRILQKRAERRRLETRQWAWHAQLDEEAFDARVVVTKFLTRPIVMLVIEPMILLLSIYVAFIYGILYLLFGSLPVHYVEVRGWSEGVGSLPFLALLVGCGLGCLVMVGFNPRYVHMCKLNNCQPVPEERLLPMIVGAVVFPVGCMWYAWTTYASVHWIVPTLALVPIGCGIILLFLQALNYLIDAYLAYANSALAANSLLRSLFGAGFPLFGTQMMVNLGLQWANTVIGLIGVALLPIPILFYIYGKRLRRSSKFAT</sequence>
<keyword evidence="2" id="KW-0813">Transport</keyword>
<evidence type="ECO:0000313" key="12">
    <source>
        <dbReference type="Proteomes" id="UP000011976"/>
    </source>
</evidence>
<evidence type="ECO:0000256" key="7">
    <source>
        <dbReference type="ARBA" id="ARBA00038459"/>
    </source>
</evidence>
<feature type="transmembrane region" description="Helical" evidence="9">
    <location>
        <begin position="481"/>
        <end position="504"/>
    </location>
</feature>
<name>M9MGS5_PSEA3</name>
<evidence type="ECO:0000259" key="10">
    <source>
        <dbReference type="PROSITE" id="PS50850"/>
    </source>
</evidence>
<dbReference type="InterPro" id="IPR011701">
    <property type="entry name" value="MFS"/>
</dbReference>